<accession>A0A8B7Z3U4</accession>
<evidence type="ECO:0000313" key="2">
    <source>
        <dbReference type="RefSeq" id="XP_022100309.1"/>
    </source>
</evidence>
<reference evidence="2" key="1">
    <citation type="submission" date="2025-08" db="UniProtKB">
        <authorList>
            <consortium name="RefSeq"/>
        </authorList>
    </citation>
    <scope>IDENTIFICATION</scope>
</reference>
<dbReference type="AlphaFoldDB" id="A0A8B7Z3U4"/>
<name>A0A8B7Z3U4_ACAPL</name>
<dbReference type="GeneID" id="110984416"/>
<dbReference type="KEGG" id="aplc:110984416"/>
<dbReference type="RefSeq" id="XP_022100309.1">
    <property type="nucleotide sequence ID" value="XM_022244617.1"/>
</dbReference>
<keyword evidence="1" id="KW-1185">Reference proteome</keyword>
<protein>
    <submittedName>
        <fullName evidence="2">Uncharacterized protein LOC110984416</fullName>
    </submittedName>
</protein>
<organism evidence="1 2">
    <name type="scientific">Acanthaster planci</name>
    <name type="common">Crown-of-thorns starfish</name>
    <dbReference type="NCBI Taxonomy" id="133434"/>
    <lineage>
        <taxon>Eukaryota</taxon>
        <taxon>Metazoa</taxon>
        <taxon>Echinodermata</taxon>
        <taxon>Eleutherozoa</taxon>
        <taxon>Asterozoa</taxon>
        <taxon>Asteroidea</taxon>
        <taxon>Valvatacea</taxon>
        <taxon>Valvatida</taxon>
        <taxon>Acanthasteridae</taxon>
        <taxon>Acanthaster</taxon>
    </lineage>
</organism>
<sequence>MDADAAVCSSKRVLNVYRDSQLYFPMNVLSFANAEGKKQTFDVVSFQLMGKIPSEVTLVRTGNSGGFLINGTGFVFLNLSGDVCLSNPAVCQDSGMAISFWLTILPSNLSPSHVFQSRGIGVSIMQEQLMCNITNGSRQWYTHVELDAPINEELLVNINWKSSDVEESSK</sequence>
<evidence type="ECO:0000313" key="1">
    <source>
        <dbReference type="Proteomes" id="UP000694845"/>
    </source>
</evidence>
<proteinExistence type="predicted"/>
<gene>
    <name evidence="2" type="primary">LOC110984416</name>
</gene>
<dbReference type="Proteomes" id="UP000694845">
    <property type="component" value="Unplaced"/>
</dbReference>